<evidence type="ECO:0000313" key="2">
    <source>
        <dbReference type="EMBL" id="GEM12292.1"/>
    </source>
</evidence>
<feature type="region of interest" description="Disordered" evidence="1">
    <location>
        <begin position="1"/>
        <end position="68"/>
    </location>
</feature>
<dbReference type="AlphaFoldDB" id="A0A511KPJ4"/>
<dbReference type="EMBL" id="BJWK01000020">
    <property type="protein sequence ID" value="GEM12292.1"/>
    <property type="molecule type" value="Genomic_DNA"/>
</dbReference>
<feature type="compositionally biased region" description="Low complexity" evidence="1">
    <location>
        <begin position="177"/>
        <end position="188"/>
    </location>
</feature>
<feature type="compositionally biased region" description="Low complexity" evidence="1">
    <location>
        <begin position="133"/>
        <end position="143"/>
    </location>
</feature>
<reference evidence="2 3" key="1">
    <citation type="submission" date="2019-07" db="EMBL/GenBank/DDBJ databases">
        <title>Rhodotorula toruloides NBRC10032 genome sequencing.</title>
        <authorList>
            <person name="Shida Y."/>
            <person name="Takaku H."/>
            <person name="Ogasawara W."/>
            <person name="Mori K."/>
        </authorList>
    </citation>
    <scope>NUCLEOTIDE SEQUENCE [LARGE SCALE GENOMIC DNA]</scope>
    <source>
        <strain evidence="2 3">NBRC10032</strain>
    </source>
</reference>
<feature type="region of interest" description="Disordered" evidence="1">
    <location>
        <begin position="226"/>
        <end position="286"/>
    </location>
</feature>
<feature type="compositionally biased region" description="Basic and acidic residues" evidence="1">
    <location>
        <begin position="256"/>
        <end position="269"/>
    </location>
</feature>
<sequence length="359" mass="38808">MTLSFVATDGSTPVSSRFSIDSATSELSRVSPRQIRRPPLSPSNLRPLFLPTTPSDLSPSPASTPEHQPIKVFTPPPPLYASSPTRSTFAAHFTRSNTLVHTSSSSSNNSIAGPSSCTNRLSLHSRTLKRLSRNSVSYPSPSSAATLPIEPPTMSMHISRRRSSSSAPLTSLERQTSVSSETYSASSPSMPPTPGSGGCSHERFLLESPPIPTAELVASPAFDPEAKLSHDQHPAPPLRRPSVVSFELPPESPTELLRRERPMSHDYSRRTSSSPNRTRGHRRALSEGKAVGLGLDLHPSWINGMASMLAEEQWERGKLVVINPDVPRVPIPSYHKPIRVPPRPPRSPPCPAFGVGLAC</sequence>
<name>A0A511KPJ4_RHOTO</name>
<feature type="compositionally biased region" description="Low complexity" evidence="1">
    <location>
        <begin position="42"/>
        <end position="65"/>
    </location>
</feature>
<gene>
    <name evidence="2" type="ORF">Rt10032_c20g6309</name>
</gene>
<proteinExistence type="predicted"/>
<feature type="compositionally biased region" description="Polar residues" evidence="1">
    <location>
        <begin position="1"/>
        <end position="28"/>
    </location>
</feature>
<comment type="caution">
    <text evidence="2">The sequence shown here is derived from an EMBL/GenBank/DDBJ whole genome shotgun (WGS) entry which is preliminary data.</text>
</comment>
<dbReference type="Proteomes" id="UP000321518">
    <property type="component" value="Unassembled WGS sequence"/>
</dbReference>
<feature type="region of interest" description="Disordered" evidence="1">
    <location>
        <begin position="132"/>
        <end position="205"/>
    </location>
</feature>
<accession>A0A511KPJ4</accession>
<dbReference type="OrthoDB" id="2528384at2759"/>
<feature type="compositionally biased region" description="Polar residues" evidence="1">
    <location>
        <begin position="167"/>
        <end position="176"/>
    </location>
</feature>
<evidence type="ECO:0000256" key="1">
    <source>
        <dbReference type="SAM" id="MobiDB-lite"/>
    </source>
</evidence>
<organism evidence="2 3">
    <name type="scientific">Rhodotorula toruloides</name>
    <name type="common">Yeast</name>
    <name type="synonym">Rhodosporidium toruloides</name>
    <dbReference type="NCBI Taxonomy" id="5286"/>
    <lineage>
        <taxon>Eukaryota</taxon>
        <taxon>Fungi</taxon>
        <taxon>Dikarya</taxon>
        <taxon>Basidiomycota</taxon>
        <taxon>Pucciniomycotina</taxon>
        <taxon>Microbotryomycetes</taxon>
        <taxon>Sporidiobolales</taxon>
        <taxon>Sporidiobolaceae</taxon>
        <taxon>Rhodotorula</taxon>
    </lineage>
</organism>
<evidence type="ECO:0000313" key="3">
    <source>
        <dbReference type="Proteomes" id="UP000321518"/>
    </source>
</evidence>
<protein>
    <submittedName>
        <fullName evidence="2">Proteophosphoglycan ppg4</fullName>
    </submittedName>
</protein>